<feature type="compositionally biased region" description="Acidic residues" evidence="6">
    <location>
        <begin position="9"/>
        <end position="21"/>
    </location>
</feature>
<evidence type="ECO:0000259" key="7">
    <source>
        <dbReference type="Pfam" id="PF03734"/>
    </source>
</evidence>
<keyword evidence="3" id="KW-0133">Cell shape</keyword>
<accession>A0ABV1BS49</accession>
<dbReference type="Pfam" id="PF03734">
    <property type="entry name" value="YkuD"/>
    <property type="match status" value="1"/>
</dbReference>
<organism evidence="8 9">
    <name type="scientific">[Lactobacillus] rogosae</name>
    <dbReference type="NCBI Taxonomy" id="706562"/>
    <lineage>
        <taxon>Bacteria</taxon>
        <taxon>Bacillati</taxon>
        <taxon>Bacillota</taxon>
        <taxon>Clostridia</taxon>
        <taxon>Lachnospirales</taxon>
        <taxon>Lachnospiraceae</taxon>
        <taxon>Lachnospira</taxon>
    </lineage>
</organism>
<dbReference type="SUPFAM" id="SSF141523">
    <property type="entry name" value="L,D-transpeptidase catalytic domain-like"/>
    <property type="match status" value="1"/>
</dbReference>
<dbReference type="GO" id="GO:0016740">
    <property type="term" value="F:transferase activity"/>
    <property type="evidence" value="ECO:0007669"/>
    <property type="project" value="UniProtKB-KW"/>
</dbReference>
<reference evidence="8 9" key="1">
    <citation type="submission" date="2024-03" db="EMBL/GenBank/DDBJ databases">
        <title>Human intestinal bacterial collection.</title>
        <authorList>
            <person name="Pauvert C."/>
            <person name="Hitch T.C.A."/>
            <person name="Clavel T."/>
        </authorList>
    </citation>
    <scope>NUCLEOTIDE SEQUENCE [LARGE SCALE GENOMIC DNA]</scope>
    <source>
        <strain evidence="8 9">CLA-AA-H255</strain>
    </source>
</reference>
<evidence type="ECO:0000256" key="1">
    <source>
        <dbReference type="ARBA" id="ARBA00004752"/>
    </source>
</evidence>
<protein>
    <submittedName>
        <fullName evidence="8">L,D-transpeptidase</fullName>
        <ecNumber evidence="8">2.-.-.-</ecNumber>
    </submittedName>
</protein>
<dbReference type="EMBL" id="JBBMER010000001">
    <property type="protein sequence ID" value="MEQ2378587.1"/>
    <property type="molecule type" value="Genomic_DNA"/>
</dbReference>
<keyword evidence="4" id="KW-0573">Peptidoglycan synthesis</keyword>
<dbReference type="EC" id="2.-.-.-" evidence="8"/>
<dbReference type="Proteomes" id="UP001442364">
    <property type="component" value="Unassembled WGS sequence"/>
</dbReference>
<evidence type="ECO:0000256" key="4">
    <source>
        <dbReference type="ARBA" id="ARBA00022984"/>
    </source>
</evidence>
<evidence type="ECO:0000256" key="2">
    <source>
        <dbReference type="ARBA" id="ARBA00022679"/>
    </source>
</evidence>
<evidence type="ECO:0000313" key="9">
    <source>
        <dbReference type="Proteomes" id="UP001442364"/>
    </source>
</evidence>
<comment type="caution">
    <text evidence="8">The sequence shown here is derived from an EMBL/GenBank/DDBJ whole genome shotgun (WGS) entry which is preliminary data.</text>
</comment>
<evidence type="ECO:0000256" key="5">
    <source>
        <dbReference type="ARBA" id="ARBA00023316"/>
    </source>
</evidence>
<evidence type="ECO:0000256" key="3">
    <source>
        <dbReference type="ARBA" id="ARBA00022960"/>
    </source>
</evidence>
<dbReference type="Gene3D" id="2.40.440.10">
    <property type="entry name" value="L,D-transpeptidase catalytic domain-like"/>
    <property type="match status" value="1"/>
</dbReference>
<proteinExistence type="predicted"/>
<keyword evidence="5" id="KW-0961">Cell wall biogenesis/degradation</keyword>
<keyword evidence="2 8" id="KW-0808">Transferase</keyword>
<evidence type="ECO:0000313" key="8">
    <source>
        <dbReference type="EMBL" id="MEQ2378587.1"/>
    </source>
</evidence>
<evidence type="ECO:0000256" key="6">
    <source>
        <dbReference type="SAM" id="MobiDB-lite"/>
    </source>
</evidence>
<comment type="pathway">
    <text evidence="1">Cell wall biogenesis; peptidoglycan biosynthesis.</text>
</comment>
<dbReference type="InterPro" id="IPR005490">
    <property type="entry name" value="LD_TPept_cat_dom"/>
</dbReference>
<feature type="region of interest" description="Disordered" evidence="6">
    <location>
        <begin position="1"/>
        <end position="28"/>
    </location>
</feature>
<sequence length="186" mass="20910">MHNDNVSSDSDESADTTEEDTGSTTEESAYIAKNQSYKIRINVSRNIAIIYSINSNNGFDNVVKAFYVSVNSNINTGDTFISEKAEWRKLDITGYGHYSTRLNNSEYICSSAYFTKTVGNMNIDEYNKMGTSASSGSIYMTPADAKWIYNNCGVNTQVQIENDFDIPSSVNITEFKKYNYVDKLEE</sequence>
<gene>
    <name evidence="8" type="ORF">WMO14_01625</name>
</gene>
<feature type="domain" description="L,D-TPase catalytic" evidence="7">
    <location>
        <begin position="74"/>
        <end position="160"/>
    </location>
</feature>
<dbReference type="CDD" id="cd16913">
    <property type="entry name" value="YkuD_like"/>
    <property type="match status" value="1"/>
</dbReference>
<name>A0ABV1BS49_9FIRM</name>
<dbReference type="InterPro" id="IPR038063">
    <property type="entry name" value="Transpep_catalytic_dom"/>
</dbReference>
<dbReference type="RefSeq" id="WP_147581239.1">
    <property type="nucleotide sequence ID" value="NZ_DAWCMB010000367.1"/>
</dbReference>
<keyword evidence="9" id="KW-1185">Reference proteome</keyword>